<feature type="disulfide bond" evidence="11">
    <location>
        <begin position="855"/>
        <end position="864"/>
    </location>
</feature>
<sequence length="1616" mass="178420">MRWIILLALTWSASSQPAELYPSVDPNHYGADGNPCYDRQTRQPQRCVPDFINAAFNLQVEVTNTCGEKNPTRFCVQSGHTGQRSVCEYCDARDVILSHPSKYLTDFNNANNETWWQSDTMNEGMQFPKSVNLTLTLGKSFDITYVRLKFISPRPESFAIYKKTTPEDEWKPWQFYSGSCRATYGVPEKAPILPGNEAFAQCTKEFSDISPITGGNIAFSTLEGRPSAHDFENSNVLQEWVTASAIKIVLNRMNTFGDEVFGDPQVLRSYYYAISDFAVGGRCKCNGHASECVASSSFDGEKRMVCRCEHNTQGADCNECLPFYHDRPWKAGTASEANECIACNCSELSNRCFFDQQLYDQTGHGGHCIDCQGNTQGVHCEECVPNHWRRAGDNYCIDCGCNEVGSLSTQCNSEGQCACKPGVGGKFCDQCLDGFYDFGPNGCKNCGCEADGSFNNSPRCDPVSGTCTCKSNVEGRQCDKCKPGYFDLSKDNQFGCTPCFCYGHSSICTTADGYFATNISSNFNTDKEKWMAASRLGLQDSQWAELDQAIAVSDTENLPVYFVAPQQYIGDQRSSYNQDLVFTLKVTKHAAGQDVRDLIIVGADRQELSTSITSQGNPMPSTELQTYRFRLHADPYYNWHPRINELDFIGILSNITALKIRGTYSYRDIGYLGDFHLGSAGVVASAADPKKATWIEHCECLPGFVGQFCESCQSGYRRETQYGGPFNRCIKCDCHGHSDSCEAESGACICEHNTAGNTCERCARGYYGDAFKGTADDCQKCPCPEDGPCILHSDGDVLCTECPNGYTGRRCDECSDGYFGNPKDGIECKECACSGNTDPNSIGNCDKVTGECKKCVFNTDGFNCEKCKAGYWGDALAEPKGNCQACGCFVPGTVRPNNDYTLLECHQEDGQCECLPNVIGFKCDQCAHGFYNISSGAGCQECKCDPLGSETDSCNAFTGQCVCKPGVTGLRCDQCEPYHFGFSANGCQPCDCEPIGSESPQCDVATGQCLCRESVEGRRCDQCMENRYGINSGCLPCDDCYTLIQTRVNGFRASLKSLDQTLKEIIENPAPVDDDEFDKKIKEVAEEVALLSETVTKKLEYSETSMISQVAQLRKELSEALISVDAVDGFVSTAAEGLQGAATDLKRWEVVRADARRELQRALEYLEDEGEKEVEKAIEFRKKYGEQSEQMSKTAQKTREEADKHVKYAETVEKLVNDTIQNAQKANKEASEAIYGGESLSRQIAELKERQFQLNESLTRTLSLAEEQKQTAEEANKQAAVSLTSVESVKLPSVDPKELEDEAASVSEESRATLFDQAERLMIEAKLEFQNTKQHQQDVDKEMASVDEARADAEKSLKLVEDTLRDAKADLEVLNEFNKNIDDSRTAAVTEMEKHSDIEELLKKAAHIAEEAEEKIGDAAKRAEKAKNLANEAADDVKAAQGKVDSVKAFAGDIKKSAEDLQVEVEQLFDEISDTNSSLVYYKEQADADKQAAVEAVRKAALAEKTAKEANETVSSEAGQIKKIIDTLDALDYVNQGDLDELEAEIDAIDEILSKAQLEKDVPGFKSSQAEEEKRIESLKAEIAHLQREVVNLEQIRDALPTKCFNIISLEQEGQK</sequence>
<comment type="subcellular location">
    <subcellularLocation>
        <location evidence="1">Secreted</location>
        <location evidence="1">Extracellular space</location>
        <location evidence="1">Extracellular matrix</location>
    </subcellularLocation>
</comment>
<evidence type="ECO:0000256" key="4">
    <source>
        <dbReference type="ARBA" id="ARBA00022729"/>
    </source>
</evidence>
<accession>A0A8S1H1J1</accession>
<feature type="disulfide bond" evidence="11">
    <location>
        <begin position="963"/>
        <end position="972"/>
    </location>
</feature>
<dbReference type="PRINTS" id="PR00011">
    <property type="entry name" value="EGFLAMININ"/>
</dbReference>
<comment type="caution">
    <text evidence="17">The sequence shown here is derived from an EMBL/GenBank/DDBJ whole genome shotgun (WGS) entry which is preliminary data.</text>
</comment>
<evidence type="ECO:0000259" key="16">
    <source>
        <dbReference type="PROSITE" id="PS51117"/>
    </source>
</evidence>
<feature type="domain" description="Laminin EGF-like" evidence="14">
    <location>
        <begin position="732"/>
        <end position="780"/>
    </location>
</feature>
<dbReference type="SMART" id="SM00181">
    <property type="entry name" value="EGF"/>
    <property type="match status" value="4"/>
</dbReference>
<dbReference type="SMART" id="SM00180">
    <property type="entry name" value="EGF_Lam"/>
    <property type="match status" value="11"/>
</dbReference>
<evidence type="ECO:0000256" key="6">
    <source>
        <dbReference type="ARBA" id="ARBA00023054"/>
    </source>
</evidence>
<dbReference type="Pfam" id="PF00053">
    <property type="entry name" value="EGF_laminin"/>
    <property type="match status" value="9"/>
</dbReference>
<reference evidence="17" key="1">
    <citation type="submission" date="2020-10" db="EMBL/GenBank/DDBJ databases">
        <authorList>
            <person name="Kikuchi T."/>
        </authorList>
    </citation>
    <scope>NUCLEOTIDE SEQUENCE</scope>
    <source>
        <strain evidence="17">NKZ352</strain>
    </source>
</reference>
<feature type="disulfide bond" evidence="11">
    <location>
        <begin position="469"/>
        <end position="478"/>
    </location>
</feature>
<evidence type="ECO:0000256" key="5">
    <source>
        <dbReference type="ARBA" id="ARBA00022737"/>
    </source>
</evidence>
<dbReference type="Proteomes" id="UP000835052">
    <property type="component" value="Unassembled WGS sequence"/>
</dbReference>
<feature type="disulfide bond" evidence="11">
    <location>
        <begin position="990"/>
        <end position="1002"/>
    </location>
</feature>
<keyword evidence="2" id="KW-0964">Secreted</keyword>
<dbReference type="Gene3D" id="2.60.120.260">
    <property type="entry name" value="Galactose-binding domain-like"/>
    <property type="match status" value="1"/>
</dbReference>
<evidence type="ECO:0000259" key="14">
    <source>
        <dbReference type="PROSITE" id="PS50027"/>
    </source>
</evidence>
<feature type="chain" id="PRO_5035826804" evidence="13">
    <location>
        <begin position="16"/>
        <end position="1616"/>
    </location>
</feature>
<feature type="coiled-coil region" evidence="12">
    <location>
        <begin position="1539"/>
        <end position="1596"/>
    </location>
</feature>
<evidence type="ECO:0000256" key="7">
    <source>
        <dbReference type="ARBA" id="ARBA00023157"/>
    </source>
</evidence>
<evidence type="ECO:0000256" key="3">
    <source>
        <dbReference type="ARBA" id="ARBA00022530"/>
    </source>
</evidence>
<evidence type="ECO:0000256" key="11">
    <source>
        <dbReference type="PROSITE-ProRule" id="PRU00460"/>
    </source>
</evidence>
<dbReference type="FunFam" id="2.10.25.10:FF:000758">
    <property type="entry name" value="Laminin subunit gamma 1"/>
    <property type="match status" value="1"/>
</dbReference>
<feature type="domain" description="Laminin EGF-like" evidence="14">
    <location>
        <begin position="886"/>
        <end position="941"/>
    </location>
</feature>
<dbReference type="FunFam" id="2.10.25.10:FF:000051">
    <property type="entry name" value="Laminin subunit alpha 4"/>
    <property type="match status" value="1"/>
</dbReference>
<evidence type="ECO:0000313" key="17">
    <source>
        <dbReference type="EMBL" id="CAD6189415.1"/>
    </source>
</evidence>
<gene>
    <name evidence="17" type="ORF">CAUJ_LOCUS5334</name>
</gene>
<evidence type="ECO:0000256" key="12">
    <source>
        <dbReference type="SAM" id="Coils"/>
    </source>
</evidence>
<proteinExistence type="predicted"/>
<feature type="domain" description="Laminin N-terminal" evidence="16">
    <location>
        <begin position="43"/>
        <end position="282"/>
    </location>
</feature>
<dbReference type="CDD" id="cd00055">
    <property type="entry name" value="EGF_Lam"/>
    <property type="match status" value="9"/>
</dbReference>
<dbReference type="InterPro" id="IPR050440">
    <property type="entry name" value="Laminin/Netrin_ECM"/>
</dbReference>
<dbReference type="FunFam" id="2.10.25.10:FF:000090">
    <property type="entry name" value="laminin subunit alpha"/>
    <property type="match status" value="1"/>
</dbReference>
<feature type="domain" description="Laminin EGF-like" evidence="14">
    <location>
        <begin position="831"/>
        <end position="885"/>
    </location>
</feature>
<dbReference type="Pfam" id="PF24973">
    <property type="entry name" value="EGF_LMN_ATRN"/>
    <property type="match status" value="2"/>
</dbReference>
<evidence type="ECO:0000256" key="9">
    <source>
        <dbReference type="ARBA" id="ARBA00023292"/>
    </source>
</evidence>
<organism evidence="17 18">
    <name type="scientific">Caenorhabditis auriculariae</name>
    <dbReference type="NCBI Taxonomy" id="2777116"/>
    <lineage>
        <taxon>Eukaryota</taxon>
        <taxon>Metazoa</taxon>
        <taxon>Ecdysozoa</taxon>
        <taxon>Nematoda</taxon>
        <taxon>Chromadorea</taxon>
        <taxon>Rhabditida</taxon>
        <taxon>Rhabditina</taxon>
        <taxon>Rhabditomorpha</taxon>
        <taxon>Rhabditoidea</taxon>
        <taxon>Rhabditidae</taxon>
        <taxon>Peloderinae</taxon>
        <taxon>Caenorhabditis</taxon>
    </lineage>
</organism>
<evidence type="ECO:0000256" key="2">
    <source>
        <dbReference type="ARBA" id="ARBA00022525"/>
    </source>
</evidence>
<dbReference type="GO" id="GO:0009888">
    <property type="term" value="P:tissue development"/>
    <property type="evidence" value="ECO:0007669"/>
    <property type="project" value="TreeGrafter"/>
</dbReference>
<dbReference type="InterPro" id="IPR000742">
    <property type="entry name" value="EGF"/>
</dbReference>
<dbReference type="PROSITE" id="PS50027">
    <property type="entry name" value="EGF_LAM_2"/>
    <property type="match status" value="7"/>
</dbReference>
<dbReference type="InterPro" id="IPR056863">
    <property type="entry name" value="LMN_ATRN_NET-like_EGF"/>
</dbReference>
<dbReference type="PROSITE" id="PS51117">
    <property type="entry name" value="LAMININ_NTER"/>
    <property type="match status" value="1"/>
</dbReference>
<protein>
    <submittedName>
        <fullName evidence="17">Uncharacterized protein</fullName>
    </submittedName>
</protein>
<dbReference type="PROSITE" id="PS01248">
    <property type="entry name" value="EGF_LAM_1"/>
    <property type="match status" value="4"/>
</dbReference>
<keyword evidence="4 13" id="KW-0732">Signal</keyword>
<dbReference type="InterPro" id="IPR000034">
    <property type="entry name" value="Laminin_IV"/>
</dbReference>
<dbReference type="InterPro" id="IPR002049">
    <property type="entry name" value="LE_dom"/>
</dbReference>
<evidence type="ECO:0000313" key="18">
    <source>
        <dbReference type="Proteomes" id="UP000835052"/>
    </source>
</evidence>
<feature type="domain" description="Laminin EGF-like" evidence="14">
    <location>
        <begin position="399"/>
        <end position="445"/>
    </location>
</feature>
<evidence type="ECO:0000256" key="10">
    <source>
        <dbReference type="ARBA" id="ARBA00065619"/>
    </source>
</evidence>
<dbReference type="PANTHER" id="PTHR10574">
    <property type="entry name" value="NETRIN/LAMININ-RELATED"/>
    <property type="match status" value="1"/>
</dbReference>
<dbReference type="SUPFAM" id="SSF57196">
    <property type="entry name" value="EGF/Laminin"/>
    <property type="match status" value="10"/>
</dbReference>
<dbReference type="GO" id="GO:0009887">
    <property type="term" value="P:animal organ morphogenesis"/>
    <property type="evidence" value="ECO:0007669"/>
    <property type="project" value="TreeGrafter"/>
</dbReference>
<feature type="domain" description="Laminin EGF-like" evidence="14">
    <location>
        <begin position="942"/>
        <end position="989"/>
    </location>
</feature>
<evidence type="ECO:0000256" key="13">
    <source>
        <dbReference type="SAM" id="SignalP"/>
    </source>
</evidence>
<dbReference type="FunFam" id="2.10.25.10:FF:000067">
    <property type="entry name" value="Laminin subunit gamma 1"/>
    <property type="match status" value="1"/>
</dbReference>
<evidence type="ECO:0000256" key="1">
    <source>
        <dbReference type="ARBA" id="ARBA00004498"/>
    </source>
</evidence>
<feature type="disulfide bond" evidence="11">
    <location>
        <begin position="942"/>
        <end position="954"/>
    </location>
</feature>
<dbReference type="FunFam" id="2.60.120.260:FF:000018">
    <property type="entry name" value="Laminin subunit gamma 1"/>
    <property type="match status" value="1"/>
</dbReference>
<feature type="disulfide bond" evidence="11">
    <location>
        <begin position="1011"/>
        <end position="1020"/>
    </location>
</feature>
<dbReference type="FunFam" id="2.10.25.10:FF:000242">
    <property type="entry name" value="Laminin subunit alpha 1"/>
    <property type="match status" value="1"/>
</dbReference>
<dbReference type="SMART" id="SM00136">
    <property type="entry name" value="LamNT"/>
    <property type="match status" value="1"/>
</dbReference>
<feature type="disulfide bond" evidence="11">
    <location>
        <begin position="399"/>
        <end position="411"/>
    </location>
</feature>
<dbReference type="GO" id="GO:0040017">
    <property type="term" value="P:positive regulation of locomotion"/>
    <property type="evidence" value="ECO:0007669"/>
    <property type="project" value="UniProtKB-ARBA"/>
</dbReference>
<dbReference type="FunFam" id="2.10.25.10:FF:000166">
    <property type="entry name" value="laminin subunit gamma-1"/>
    <property type="match status" value="1"/>
</dbReference>
<feature type="domain" description="Laminin IV type A" evidence="15">
    <location>
        <begin position="525"/>
        <end position="697"/>
    </location>
</feature>
<feature type="disulfide bond" evidence="11">
    <location>
        <begin position="750"/>
        <end position="759"/>
    </location>
</feature>
<keyword evidence="9 11" id="KW-0424">Laminin EGF-like domain</keyword>
<dbReference type="InterPro" id="IPR008211">
    <property type="entry name" value="Laminin_N"/>
</dbReference>
<dbReference type="Gene3D" id="2.10.25.10">
    <property type="entry name" value="Laminin"/>
    <property type="match status" value="9"/>
</dbReference>
<comment type="subunit">
    <text evidence="10">Laminin is a complex glycoprotein, consisting of three different polypeptide chains (alpha, beta, gamma), which are bound to each other by disulfide bonds into a cross-shaped molecule comprising one long and three short arms with globules at each end.</text>
</comment>
<dbReference type="PANTHER" id="PTHR10574:SF435">
    <property type="entry name" value="LAMININ SUBUNIT GAMMA-1"/>
    <property type="match status" value="1"/>
</dbReference>
<dbReference type="EMBL" id="CAJGYM010000010">
    <property type="protein sequence ID" value="CAD6189415.1"/>
    <property type="molecule type" value="Genomic_DNA"/>
</dbReference>
<dbReference type="Pfam" id="PF00052">
    <property type="entry name" value="Laminin_B"/>
    <property type="match status" value="1"/>
</dbReference>
<feature type="domain" description="Laminin EGF-like" evidence="14">
    <location>
        <begin position="990"/>
        <end position="1036"/>
    </location>
</feature>
<feature type="coiled-coil region" evidence="12">
    <location>
        <begin position="1255"/>
        <end position="1282"/>
    </location>
</feature>
<keyword evidence="8" id="KW-0325">Glycoprotein</keyword>
<dbReference type="GO" id="GO:0005604">
    <property type="term" value="C:basement membrane"/>
    <property type="evidence" value="ECO:0007669"/>
    <property type="project" value="TreeGrafter"/>
</dbReference>
<evidence type="ECO:0000256" key="8">
    <source>
        <dbReference type="ARBA" id="ARBA00023180"/>
    </source>
</evidence>
<keyword evidence="6 12" id="KW-0175">Coiled coil</keyword>
<dbReference type="SMART" id="SM00281">
    <property type="entry name" value="LamB"/>
    <property type="match status" value="1"/>
</dbReference>
<feature type="coiled-coil region" evidence="12">
    <location>
        <begin position="1395"/>
        <end position="1513"/>
    </location>
</feature>
<dbReference type="OrthoDB" id="430826at2759"/>
<dbReference type="FunFam" id="2.10.25.10:FF:000135">
    <property type="entry name" value="Laminin subunit beta 4"/>
    <property type="match status" value="1"/>
</dbReference>
<feature type="disulfide bond" evidence="11">
    <location>
        <begin position="419"/>
        <end position="428"/>
    </location>
</feature>
<name>A0A8S1H1J1_9PELO</name>
<dbReference type="GO" id="GO:0007411">
    <property type="term" value="P:axon guidance"/>
    <property type="evidence" value="ECO:0007669"/>
    <property type="project" value="TreeGrafter"/>
</dbReference>
<feature type="disulfide bond" evidence="11">
    <location>
        <begin position="992"/>
        <end position="1009"/>
    </location>
</feature>
<feature type="domain" description="Laminin EGF-like" evidence="14">
    <location>
        <begin position="446"/>
        <end position="498"/>
    </location>
</feature>
<comment type="caution">
    <text evidence="11">Lacks conserved residue(s) required for the propagation of feature annotation.</text>
</comment>
<feature type="signal peptide" evidence="13">
    <location>
        <begin position="1"/>
        <end position="15"/>
    </location>
</feature>
<keyword evidence="3" id="KW-0272">Extracellular matrix</keyword>
<keyword evidence="18" id="KW-1185">Reference proteome</keyword>
<keyword evidence="5" id="KW-0677">Repeat</keyword>
<dbReference type="FunFam" id="2.10.25.10:FF:000105">
    <property type="entry name" value="laminin subunit gamma-1"/>
    <property type="match status" value="2"/>
</dbReference>
<feature type="disulfide bond" evidence="11">
    <location>
        <begin position="914"/>
        <end position="923"/>
    </location>
</feature>
<evidence type="ECO:0000259" key="15">
    <source>
        <dbReference type="PROSITE" id="PS51115"/>
    </source>
</evidence>
<feature type="disulfide bond" evidence="11">
    <location>
        <begin position="944"/>
        <end position="961"/>
    </location>
</feature>
<dbReference type="PROSITE" id="PS51115">
    <property type="entry name" value="LAMININ_IVA"/>
    <property type="match status" value="1"/>
</dbReference>
<keyword evidence="7 11" id="KW-1015">Disulfide bond</keyword>
<dbReference type="Pfam" id="PF00055">
    <property type="entry name" value="Laminin_N"/>
    <property type="match status" value="1"/>
</dbReference>